<dbReference type="Pfam" id="PF13577">
    <property type="entry name" value="SnoaL_4"/>
    <property type="match status" value="1"/>
</dbReference>
<dbReference type="Proteomes" id="UP000077381">
    <property type="component" value="Unassembled WGS sequence"/>
</dbReference>
<gene>
    <name evidence="2" type="ORF">STSP_57400</name>
</gene>
<dbReference type="SUPFAM" id="SSF54427">
    <property type="entry name" value="NTF2-like"/>
    <property type="match status" value="1"/>
</dbReference>
<dbReference type="OrthoDB" id="2599042at2"/>
<dbReference type="InterPro" id="IPR037401">
    <property type="entry name" value="SnoaL-like"/>
</dbReference>
<proteinExistence type="predicted"/>
<evidence type="ECO:0000313" key="2">
    <source>
        <dbReference type="EMBL" id="OAH10898.1"/>
    </source>
</evidence>
<dbReference type="Gene3D" id="3.10.450.50">
    <property type="match status" value="1"/>
</dbReference>
<dbReference type="InterPro" id="IPR032710">
    <property type="entry name" value="NTF2-like_dom_sf"/>
</dbReference>
<dbReference type="EMBL" id="LOHS01000117">
    <property type="protein sequence ID" value="OAH10898.1"/>
    <property type="molecule type" value="Genomic_DNA"/>
</dbReference>
<reference evidence="2 3" key="1">
    <citation type="submission" date="2015-12" db="EMBL/GenBank/DDBJ databases">
        <title>Genome sequence of Streptomyces sp. G25.</title>
        <authorList>
            <person name="Poehlein A."/>
            <person name="Roettig A."/>
            <person name="Hiessl S."/>
            <person name="Hauschild P."/>
            <person name="Schauer J."/>
            <person name="Madkour M.H."/>
            <person name="Al-Ansari A.M."/>
            <person name="Almakishah N.H."/>
            <person name="Steinbuechel A."/>
            <person name="Daniel R."/>
        </authorList>
    </citation>
    <scope>NUCLEOTIDE SEQUENCE [LARGE SCALE GENOMIC DNA]</scope>
    <source>
        <strain evidence="3">G25(2015)</strain>
    </source>
</reference>
<organism evidence="2 3">
    <name type="scientific">Streptomyces jeddahensis</name>
    <dbReference type="NCBI Taxonomy" id="1716141"/>
    <lineage>
        <taxon>Bacteria</taxon>
        <taxon>Bacillati</taxon>
        <taxon>Actinomycetota</taxon>
        <taxon>Actinomycetes</taxon>
        <taxon>Kitasatosporales</taxon>
        <taxon>Streptomycetaceae</taxon>
        <taxon>Streptomyces</taxon>
    </lineage>
</organism>
<dbReference type="STRING" id="1716141.STSP_57400"/>
<protein>
    <submittedName>
        <fullName evidence="2">SnoaL-like domain protein</fullName>
    </submittedName>
</protein>
<dbReference type="PATRIC" id="fig|1716141.3.peg.6034"/>
<evidence type="ECO:0000259" key="1">
    <source>
        <dbReference type="Pfam" id="PF13577"/>
    </source>
</evidence>
<accession>A0A177HL55</accession>
<dbReference type="CDD" id="cd00531">
    <property type="entry name" value="NTF2_like"/>
    <property type="match status" value="1"/>
</dbReference>
<comment type="caution">
    <text evidence="2">The sequence shown here is derived from an EMBL/GenBank/DDBJ whole genome shotgun (WGS) entry which is preliminary data.</text>
</comment>
<sequence>MTSNLLPAASATATDSADAALVAELLGRYLVTLDDEELDDAWARSLFTEDTVVTFPMSRHEGRAGLAEWHRASLAAFAATQHLGSPAVVTVEGDRAVFRANVLTTHVHHPGGEGPPLFRAGTLASGEARKTPAGWRMGELSFRVLFTEGEPPKRV</sequence>
<dbReference type="RefSeq" id="WP_067283611.1">
    <property type="nucleotide sequence ID" value="NZ_LOHS01000117.1"/>
</dbReference>
<name>A0A177HL55_9ACTN</name>
<keyword evidence="3" id="KW-1185">Reference proteome</keyword>
<dbReference type="AlphaFoldDB" id="A0A177HL55"/>
<evidence type="ECO:0000313" key="3">
    <source>
        <dbReference type="Proteomes" id="UP000077381"/>
    </source>
</evidence>
<feature type="domain" description="SnoaL-like" evidence="1">
    <location>
        <begin position="17"/>
        <end position="139"/>
    </location>
</feature>